<evidence type="ECO:0000256" key="5">
    <source>
        <dbReference type="ARBA" id="ARBA00022989"/>
    </source>
</evidence>
<dbReference type="GO" id="GO:0005886">
    <property type="term" value="C:plasma membrane"/>
    <property type="evidence" value="ECO:0007669"/>
    <property type="project" value="UniProtKB-SubCell"/>
</dbReference>
<sequence length="307" mass="34982">MANHTVMKEFQFLTFSKRAEDNLPIFSIFFIIYLIGILANSAIIAVVSLDHQLHTPMYIFLCNLSFVDTCYTTITIPKLLDMLLSSNNTMTFIQCFTQMCFFWMTGGIEDILLFTMAYDRYVAICNPLHYHQIFSKVNLMRLIAAIWVFGFLNSLFVTISASYMSFCNTTTVPQFFCDAKALTTISCTIAEVFYVAICLELLLFGVCPFLCSLMSYLKIIGVIFKINSKEGRMKAFSTCSSHLSVLLIYFGTGLPVYLKPPSDHVDVLDEIFSVFYTTVTPVLNPLIYSLRNKEVKMALFKLFKIKS</sequence>
<evidence type="ECO:0000256" key="8">
    <source>
        <dbReference type="ARBA" id="ARBA00023170"/>
    </source>
</evidence>
<proteinExistence type="predicted"/>
<dbReference type="InterPro" id="IPR000276">
    <property type="entry name" value="GPCR_Rhodpsn"/>
</dbReference>
<feature type="transmembrane region" description="Helical" evidence="10">
    <location>
        <begin position="235"/>
        <end position="258"/>
    </location>
</feature>
<dbReference type="GO" id="GO:0004984">
    <property type="term" value="F:olfactory receptor activity"/>
    <property type="evidence" value="ECO:0007669"/>
    <property type="project" value="InterPro"/>
</dbReference>
<keyword evidence="9" id="KW-0807">Transducer</keyword>
<dbReference type="CDD" id="cd13954">
    <property type="entry name" value="7tmA_OR"/>
    <property type="match status" value="1"/>
</dbReference>
<evidence type="ECO:0000259" key="11">
    <source>
        <dbReference type="PROSITE" id="PS50262"/>
    </source>
</evidence>
<keyword evidence="4" id="KW-0552">Olfaction</keyword>
<dbReference type="GO" id="GO:0004930">
    <property type="term" value="F:G protein-coupled receptor activity"/>
    <property type="evidence" value="ECO:0007669"/>
    <property type="project" value="UniProtKB-KW"/>
</dbReference>
<evidence type="ECO:0000256" key="6">
    <source>
        <dbReference type="ARBA" id="ARBA00023040"/>
    </source>
</evidence>
<dbReference type="InterPro" id="IPR050516">
    <property type="entry name" value="Olfactory_GPCR"/>
</dbReference>
<dbReference type="InterPro" id="IPR000725">
    <property type="entry name" value="Olfact_rcpt"/>
</dbReference>
<reference evidence="12" key="1">
    <citation type="thesis" date="2020" institute="ProQuest LLC" country="789 East Eisenhower Parkway, Ann Arbor, MI, USA">
        <title>Comparative Genomics and Chromosome Evolution.</title>
        <authorList>
            <person name="Mudd A.B."/>
        </authorList>
    </citation>
    <scope>NUCLEOTIDE SEQUENCE</scope>
    <source>
        <strain evidence="12">1538</strain>
        <tissue evidence="12">Blood</tissue>
    </source>
</reference>
<feature type="transmembrane region" description="Helical" evidence="10">
    <location>
        <begin position="96"/>
        <end position="118"/>
    </location>
</feature>
<dbReference type="Gene3D" id="1.20.1070.10">
    <property type="entry name" value="Rhodopsin 7-helix transmembrane proteins"/>
    <property type="match status" value="1"/>
</dbReference>
<evidence type="ECO:0000256" key="3">
    <source>
        <dbReference type="ARBA" id="ARBA00022692"/>
    </source>
</evidence>
<keyword evidence="6" id="KW-0297">G-protein coupled receptor</keyword>
<comment type="caution">
    <text evidence="12">The sequence shown here is derived from an EMBL/GenBank/DDBJ whole genome shotgun (WGS) entry which is preliminary data.</text>
</comment>
<comment type="subcellular location">
    <subcellularLocation>
        <location evidence="1">Cell membrane</location>
        <topology evidence="1">Multi-pass membrane protein</topology>
    </subcellularLocation>
</comment>
<feature type="transmembrane region" description="Helical" evidence="10">
    <location>
        <begin position="270"/>
        <end position="290"/>
    </location>
</feature>
<dbReference type="SUPFAM" id="SSF81321">
    <property type="entry name" value="Family A G protein-coupled receptor-like"/>
    <property type="match status" value="1"/>
</dbReference>
<evidence type="ECO:0000256" key="4">
    <source>
        <dbReference type="ARBA" id="ARBA00022725"/>
    </source>
</evidence>
<dbReference type="FunFam" id="1.20.1070.10:FF:000015">
    <property type="entry name" value="Olfactory receptor"/>
    <property type="match status" value="1"/>
</dbReference>
<feature type="transmembrane region" description="Helical" evidence="10">
    <location>
        <begin position="139"/>
        <end position="163"/>
    </location>
</feature>
<keyword evidence="8" id="KW-0675">Receptor</keyword>
<dbReference type="PANTHER" id="PTHR26452">
    <property type="entry name" value="OLFACTORY RECEPTOR"/>
    <property type="match status" value="1"/>
</dbReference>
<dbReference type="PRINTS" id="PR00245">
    <property type="entry name" value="OLFACTORYR"/>
</dbReference>
<evidence type="ECO:0000256" key="7">
    <source>
        <dbReference type="ARBA" id="ARBA00023136"/>
    </source>
</evidence>
<dbReference type="Proteomes" id="UP001181693">
    <property type="component" value="Unassembled WGS sequence"/>
</dbReference>
<evidence type="ECO:0000313" key="12">
    <source>
        <dbReference type="EMBL" id="DBA19150.1"/>
    </source>
</evidence>
<feature type="transmembrane region" description="Helical" evidence="10">
    <location>
        <begin position="25"/>
        <end position="46"/>
    </location>
</feature>
<gene>
    <name evidence="12" type="ORF">GDO54_015017</name>
</gene>
<evidence type="ECO:0000256" key="9">
    <source>
        <dbReference type="ARBA" id="ARBA00023224"/>
    </source>
</evidence>
<protein>
    <recommendedName>
        <fullName evidence="11">G-protein coupled receptors family 1 profile domain-containing protein</fullName>
    </recommendedName>
</protein>
<keyword evidence="3 10" id="KW-0812">Transmembrane</keyword>
<dbReference type="PRINTS" id="PR00237">
    <property type="entry name" value="GPCRRHODOPSN"/>
</dbReference>
<dbReference type="EMBL" id="DYDO01000008">
    <property type="protein sequence ID" value="DBA19150.1"/>
    <property type="molecule type" value="Genomic_DNA"/>
</dbReference>
<evidence type="ECO:0000256" key="10">
    <source>
        <dbReference type="SAM" id="Phobius"/>
    </source>
</evidence>
<keyword evidence="7 10" id="KW-0472">Membrane</keyword>
<dbReference type="InterPro" id="IPR017452">
    <property type="entry name" value="GPCR_Rhodpsn_7TM"/>
</dbReference>
<keyword evidence="4" id="KW-0716">Sensory transduction</keyword>
<dbReference type="AlphaFoldDB" id="A0AAV2ZUD4"/>
<evidence type="ECO:0000256" key="1">
    <source>
        <dbReference type="ARBA" id="ARBA00004651"/>
    </source>
</evidence>
<feature type="domain" description="G-protein coupled receptors family 1 profile" evidence="11">
    <location>
        <begin position="39"/>
        <end position="288"/>
    </location>
</feature>
<feature type="transmembrane region" description="Helical" evidence="10">
    <location>
        <begin position="192"/>
        <end position="214"/>
    </location>
</feature>
<organism evidence="12 13">
    <name type="scientific">Pyxicephalus adspersus</name>
    <name type="common">African bullfrog</name>
    <dbReference type="NCBI Taxonomy" id="30357"/>
    <lineage>
        <taxon>Eukaryota</taxon>
        <taxon>Metazoa</taxon>
        <taxon>Chordata</taxon>
        <taxon>Craniata</taxon>
        <taxon>Vertebrata</taxon>
        <taxon>Euteleostomi</taxon>
        <taxon>Amphibia</taxon>
        <taxon>Batrachia</taxon>
        <taxon>Anura</taxon>
        <taxon>Neobatrachia</taxon>
        <taxon>Ranoidea</taxon>
        <taxon>Pyxicephalidae</taxon>
        <taxon>Pyxicephalinae</taxon>
        <taxon>Pyxicephalus</taxon>
    </lineage>
</organism>
<keyword evidence="2" id="KW-1003">Cell membrane</keyword>
<dbReference type="PROSITE" id="PS50262">
    <property type="entry name" value="G_PROTEIN_RECEP_F1_2"/>
    <property type="match status" value="1"/>
</dbReference>
<keyword evidence="5 10" id="KW-1133">Transmembrane helix</keyword>
<keyword evidence="13" id="KW-1185">Reference proteome</keyword>
<dbReference type="Pfam" id="PF13853">
    <property type="entry name" value="7tm_4"/>
    <property type="match status" value="1"/>
</dbReference>
<name>A0AAV2ZUD4_PYXAD</name>
<accession>A0AAV2ZUD4</accession>
<evidence type="ECO:0000256" key="2">
    <source>
        <dbReference type="ARBA" id="ARBA00022475"/>
    </source>
</evidence>
<feature type="transmembrane region" description="Helical" evidence="10">
    <location>
        <begin position="58"/>
        <end position="76"/>
    </location>
</feature>
<evidence type="ECO:0000313" key="13">
    <source>
        <dbReference type="Proteomes" id="UP001181693"/>
    </source>
</evidence>